<dbReference type="Pfam" id="PF00535">
    <property type="entry name" value="Glycos_transf_2"/>
    <property type="match status" value="2"/>
</dbReference>
<protein>
    <recommendedName>
        <fullName evidence="1">Glycosyltransferase 2-like domain-containing protein</fullName>
    </recommendedName>
</protein>
<proteinExistence type="predicted"/>
<dbReference type="KEGG" id="tfl:RPIT_13840"/>
<evidence type="ECO:0000259" key="1">
    <source>
        <dbReference type="Pfam" id="PF00535"/>
    </source>
</evidence>
<feature type="domain" description="Glycosyltransferase 2-like" evidence="1">
    <location>
        <begin position="24"/>
        <end position="155"/>
    </location>
</feature>
<accession>A0A1Q2CI29</accession>
<dbReference type="RefSeq" id="WP_077343961.1">
    <property type="nucleotide sequence ID" value="NZ_CP019605.1"/>
</dbReference>
<dbReference type="PANTHER" id="PTHR43685:SF2">
    <property type="entry name" value="GLYCOSYLTRANSFERASE 2-LIKE DOMAIN-CONTAINING PROTEIN"/>
    <property type="match status" value="1"/>
</dbReference>
<name>A0A1Q2CI29_9ACTN</name>
<evidence type="ECO:0000313" key="2">
    <source>
        <dbReference type="EMBL" id="AQP45754.1"/>
    </source>
</evidence>
<sequence>MTSLGSTPEPDNEAQASSTAPLVSIITPCFNGEQHVSKLIESVLAQTHPNIEFILVNDGSTDGTDDIVRAYEPRLRHRLSRFVYVQQENAGLGGAIYAGLRHVTGDYVCWPDADDYLEPTSVEERVAILEARPEVGVVTSDAWIRDARDPSNVTGRVSTSFPTSHEPWQFEHLLRAGSIFAPGCHMARMSMFDETHPGREIYPARRGQNWQMLLPLYHKYERHYLDRPLYNYMILPNSMSRGDTSPEAQIHRADEHREFKLRTLETIPMSDAEKIKWERLIDELRERKVLDIAAKAGDGTLARVSHRRLGELAHPRGKDRLRLRAKLVQAMVTRPVSPAGTPQHVAPQGSVGVQPIATVSALITTYNGARFIEAQLESIAQQTMPVAQVLIADDGSTDDTVDIVERFIRDRGLSGWSIVQNERNLGPASNVLTHLKGLNGDLVLLADQDDVWEPNKAATLADYLQQDPGLSLVVSRTSLIDSRGLLVDDEGLSRRVGEVALPGNYVGARRLDLIDFLGSSRIPLHAMGVRGELVRTIASITHYPALSKSLGADWYIGILSAIFGRAVLVPERLVRRRVHDSNISLGRLRKKSALASPNSKRILMLREAQKAHLSLLQEPQVQDSLDPIQAELITDMAEHLQRRINFTENPSLLQGGALLLRIEQYRRGAGSLLAGARMWVADVMYAYDINWRLRGKGTDAGDG</sequence>
<dbReference type="PANTHER" id="PTHR43685">
    <property type="entry name" value="GLYCOSYLTRANSFERASE"/>
    <property type="match status" value="1"/>
</dbReference>
<gene>
    <name evidence="2" type="ORF">RPIT_13840</name>
</gene>
<evidence type="ECO:0000313" key="3">
    <source>
        <dbReference type="Proteomes" id="UP000188324"/>
    </source>
</evidence>
<dbReference type="Proteomes" id="UP000188324">
    <property type="component" value="Chromosome"/>
</dbReference>
<dbReference type="InterPro" id="IPR050834">
    <property type="entry name" value="Glycosyltransf_2"/>
</dbReference>
<keyword evidence="3" id="KW-1185">Reference proteome</keyword>
<feature type="domain" description="Glycosyltransferase 2-like" evidence="1">
    <location>
        <begin position="360"/>
        <end position="477"/>
    </location>
</feature>
<organism evidence="2 3">
    <name type="scientific">Tessaracoccus flavus</name>
    <dbReference type="NCBI Taxonomy" id="1610493"/>
    <lineage>
        <taxon>Bacteria</taxon>
        <taxon>Bacillati</taxon>
        <taxon>Actinomycetota</taxon>
        <taxon>Actinomycetes</taxon>
        <taxon>Propionibacteriales</taxon>
        <taxon>Propionibacteriaceae</taxon>
        <taxon>Tessaracoccus</taxon>
    </lineage>
</organism>
<dbReference type="CDD" id="cd00761">
    <property type="entry name" value="Glyco_tranf_GTA_type"/>
    <property type="match status" value="1"/>
</dbReference>
<dbReference type="EMBL" id="CP019605">
    <property type="protein sequence ID" value="AQP45754.1"/>
    <property type="molecule type" value="Genomic_DNA"/>
</dbReference>
<dbReference type="Gene3D" id="3.90.550.10">
    <property type="entry name" value="Spore Coat Polysaccharide Biosynthesis Protein SpsA, Chain A"/>
    <property type="match status" value="2"/>
</dbReference>
<dbReference type="STRING" id="1610493.RPIT_13840"/>
<dbReference type="OrthoDB" id="3226099at2"/>
<reference evidence="2 3" key="1">
    <citation type="journal article" date="2016" name="Int. J. Syst. Evol. Microbiol.">
        <title>Tessaracoccus flavus sp. nov., isolated from the drainage system of a lindane-producing factory.</title>
        <authorList>
            <person name="Kumari R."/>
            <person name="Singh P."/>
            <person name="Schumann P."/>
            <person name="Lal R."/>
        </authorList>
    </citation>
    <scope>NUCLEOTIDE SEQUENCE [LARGE SCALE GENOMIC DNA]</scope>
    <source>
        <strain evidence="2 3">RP1T</strain>
    </source>
</reference>
<dbReference type="AlphaFoldDB" id="A0A1Q2CI29"/>
<dbReference type="InterPro" id="IPR001173">
    <property type="entry name" value="Glyco_trans_2-like"/>
</dbReference>
<dbReference type="SUPFAM" id="SSF53448">
    <property type="entry name" value="Nucleotide-diphospho-sugar transferases"/>
    <property type="match status" value="2"/>
</dbReference>
<dbReference type="InterPro" id="IPR029044">
    <property type="entry name" value="Nucleotide-diphossugar_trans"/>
</dbReference>